<dbReference type="Proteomes" id="UP000281406">
    <property type="component" value="Unassembled WGS sequence"/>
</dbReference>
<organism evidence="3 4">
    <name type="scientific">Anabarilius grahami</name>
    <name type="common">Kanglang fish</name>
    <name type="synonym">Barilius grahami</name>
    <dbReference type="NCBI Taxonomy" id="495550"/>
    <lineage>
        <taxon>Eukaryota</taxon>
        <taxon>Metazoa</taxon>
        <taxon>Chordata</taxon>
        <taxon>Craniata</taxon>
        <taxon>Vertebrata</taxon>
        <taxon>Euteleostomi</taxon>
        <taxon>Actinopterygii</taxon>
        <taxon>Neopterygii</taxon>
        <taxon>Teleostei</taxon>
        <taxon>Ostariophysi</taxon>
        <taxon>Cypriniformes</taxon>
        <taxon>Xenocyprididae</taxon>
        <taxon>Xenocypridinae</taxon>
        <taxon>Xenocypridinae incertae sedis</taxon>
        <taxon>Anabarilius</taxon>
    </lineage>
</organism>
<protein>
    <recommendedName>
        <fullName evidence="5">Nectin-1</fullName>
    </recommendedName>
</protein>
<feature type="region of interest" description="Disordered" evidence="1">
    <location>
        <begin position="75"/>
        <end position="153"/>
    </location>
</feature>
<evidence type="ECO:0000256" key="1">
    <source>
        <dbReference type="SAM" id="MobiDB-lite"/>
    </source>
</evidence>
<name>A0A3N0YPP3_ANAGA</name>
<feature type="compositionally biased region" description="Basic and acidic residues" evidence="1">
    <location>
        <begin position="130"/>
        <end position="150"/>
    </location>
</feature>
<dbReference type="AlphaFoldDB" id="A0A3N0YPP3"/>
<sequence length="182" mass="20351">MRHITVLAAAQVKRMVTTCEPQVRSKSEAEKASDKPIDSRQSMPGATTGGIIGGILCVIILVAIIATTIVMVRKRQRKNTDRPPTHKPPPPMKTYSYSDRPSISKSVSDPELMHHETEKEEPMTDLSAYYDDKDHHEPSWEDKQTPYHDDRDEEGMMGDEGVYYITSSSTRGSSFMSPAVIV</sequence>
<gene>
    <name evidence="3" type="ORF">DPX16_6677</name>
</gene>
<evidence type="ECO:0000256" key="2">
    <source>
        <dbReference type="SAM" id="Phobius"/>
    </source>
</evidence>
<keyword evidence="2" id="KW-1133">Transmembrane helix</keyword>
<feature type="transmembrane region" description="Helical" evidence="2">
    <location>
        <begin position="51"/>
        <end position="72"/>
    </location>
</feature>
<feature type="region of interest" description="Disordered" evidence="1">
    <location>
        <begin position="19"/>
        <end position="46"/>
    </location>
</feature>
<dbReference type="EMBL" id="RJVU01032893">
    <property type="protein sequence ID" value="ROL48182.1"/>
    <property type="molecule type" value="Genomic_DNA"/>
</dbReference>
<keyword evidence="2" id="KW-0472">Membrane</keyword>
<evidence type="ECO:0000313" key="3">
    <source>
        <dbReference type="EMBL" id="ROL48182.1"/>
    </source>
</evidence>
<comment type="caution">
    <text evidence="3">The sequence shown here is derived from an EMBL/GenBank/DDBJ whole genome shotgun (WGS) entry which is preliminary data.</text>
</comment>
<reference evidence="3 4" key="1">
    <citation type="submission" date="2018-10" db="EMBL/GenBank/DDBJ databases">
        <title>Genome assembly for a Yunnan-Guizhou Plateau 3E fish, Anabarilius grahami (Regan), and its evolutionary and genetic applications.</title>
        <authorList>
            <person name="Jiang W."/>
        </authorList>
    </citation>
    <scope>NUCLEOTIDE SEQUENCE [LARGE SCALE GENOMIC DNA]</scope>
    <source>
        <strain evidence="3">AG-KIZ</strain>
        <tissue evidence="3">Muscle</tissue>
    </source>
</reference>
<feature type="compositionally biased region" description="Basic and acidic residues" evidence="1">
    <location>
        <begin position="111"/>
        <end position="122"/>
    </location>
</feature>
<accession>A0A3N0YPP3</accession>
<proteinExistence type="predicted"/>
<evidence type="ECO:0008006" key="5">
    <source>
        <dbReference type="Google" id="ProtNLM"/>
    </source>
</evidence>
<feature type="compositionally biased region" description="Basic and acidic residues" evidence="1">
    <location>
        <begin position="23"/>
        <end position="38"/>
    </location>
</feature>
<evidence type="ECO:0000313" key="4">
    <source>
        <dbReference type="Proteomes" id="UP000281406"/>
    </source>
</evidence>
<feature type="compositionally biased region" description="Polar residues" evidence="1">
    <location>
        <begin position="95"/>
        <end position="107"/>
    </location>
</feature>
<keyword evidence="4" id="KW-1185">Reference proteome</keyword>
<keyword evidence="2" id="KW-0812">Transmembrane</keyword>